<protein>
    <recommendedName>
        <fullName evidence="1">Flagellar motor switch protein FliG C-terminal domain-containing protein</fullName>
    </recommendedName>
</protein>
<dbReference type="KEGG" id="tcx:Tcr_1813"/>
<dbReference type="AlphaFoldDB" id="Q31EL8"/>
<dbReference type="STRING" id="317025.Tcr_1813"/>
<dbReference type="HOGENOM" id="CLU_1703429_0_0_6"/>
<dbReference type="SUPFAM" id="SSF48029">
    <property type="entry name" value="FliG"/>
    <property type="match status" value="1"/>
</dbReference>
<reference evidence="2" key="1">
    <citation type="submission" date="2006-07" db="EMBL/GenBank/DDBJ databases">
        <title>Complete sequence of Thiomicrospira crunogena XCL-2.</title>
        <authorList>
            <consortium name="US DOE Joint Genome Institute"/>
            <person name="Copeland A."/>
            <person name="Lucas S."/>
            <person name="Lapidus A."/>
            <person name="Barry K."/>
            <person name="Detter J.C."/>
            <person name="Glavina del Rio T."/>
            <person name="Hammon N."/>
            <person name="Israni S."/>
            <person name="Dalin E."/>
            <person name="Tice H."/>
            <person name="Pitluck S."/>
            <person name="Chain P."/>
            <person name="Malfatti S."/>
            <person name="Shin M."/>
            <person name="Vergez L."/>
            <person name="Schmutz J."/>
            <person name="Larimer F."/>
            <person name="Land M."/>
            <person name="Hauser L."/>
            <person name="Kyrpides N."/>
            <person name="Lykidis A."/>
            <person name="Scott K.M."/>
            <person name="Sievert S."/>
            <person name="Kerfeld C."/>
            <person name="Freyermuth S."/>
            <person name="Dobrinski K."/>
            <person name="Boller A."/>
            <person name="Fitzpatrick K."/>
            <person name="Thoma P."/>
            <person name="Moore J."/>
            <person name="Richardson P."/>
        </authorList>
    </citation>
    <scope>NUCLEOTIDE SEQUENCE</scope>
    <source>
        <strain evidence="2">XCL-2</strain>
    </source>
</reference>
<accession>Q31EL8</accession>
<dbReference type="Pfam" id="PF01706">
    <property type="entry name" value="FliG_C"/>
    <property type="match status" value="1"/>
</dbReference>
<dbReference type="OrthoDB" id="5615729at2"/>
<gene>
    <name evidence="2" type="ordered locus">Tcr_1813</name>
</gene>
<dbReference type="eggNOG" id="COG1536">
    <property type="taxonomic scope" value="Bacteria"/>
</dbReference>
<dbReference type="EMBL" id="CP000109">
    <property type="protein sequence ID" value="ABB42405.1"/>
    <property type="molecule type" value="Genomic_DNA"/>
</dbReference>
<dbReference type="Gene3D" id="1.10.220.30">
    <property type="match status" value="1"/>
</dbReference>
<dbReference type="InterPro" id="IPR023087">
    <property type="entry name" value="Flg_Motor_Flig_C"/>
</dbReference>
<sequence>MEITAKRDHDGLYILETGPVSFELPQQALESLQKLVSERLEKATSSSSESLKRKISTYRNLATKMITVDDRILQSFLPQATPEQLVTLVRLAEGERLFHKVMRNMSRQNGQQFQQDYQDLNQITEHQACLYMEQIVPMIKKAAQAQKEMLAQSS</sequence>
<proteinExistence type="predicted"/>
<evidence type="ECO:0000313" key="2">
    <source>
        <dbReference type="EMBL" id="ABB42405.1"/>
    </source>
</evidence>
<organism evidence="2">
    <name type="scientific">Hydrogenovibrio crunogenus (strain DSM 25203 / XCL-2)</name>
    <name type="common">Thiomicrospira crunogena</name>
    <dbReference type="NCBI Taxonomy" id="317025"/>
    <lineage>
        <taxon>Bacteria</taxon>
        <taxon>Pseudomonadati</taxon>
        <taxon>Pseudomonadota</taxon>
        <taxon>Gammaproteobacteria</taxon>
        <taxon>Thiotrichales</taxon>
        <taxon>Piscirickettsiaceae</taxon>
        <taxon>Hydrogenovibrio</taxon>
    </lineage>
</organism>
<name>Q31EL8_HYDCU</name>
<feature type="domain" description="Flagellar motor switch protein FliG C-terminal" evidence="1">
    <location>
        <begin position="39"/>
        <end position="146"/>
    </location>
</feature>
<evidence type="ECO:0000259" key="1">
    <source>
        <dbReference type="Pfam" id="PF01706"/>
    </source>
</evidence>
<dbReference type="InterPro" id="IPR011002">
    <property type="entry name" value="FliG_a-hlx"/>
</dbReference>